<keyword evidence="1" id="KW-0805">Transcription regulation</keyword>
<dbReference type="Pfam" id="PF00440">
    <property type="entry name" value="TetR_N"/>
    <property type="match status" value="1"/>
</dbReference>
<dbReference type="PRINTS" id="PR00455">
    <property type="entry name" value="HTHTETR"/>
</dbReference>
<evidence type="ECO:0000256" key="2">
    <source>
        <dbReference type="ARBA" id="ARBA00023125"/>
    </source>
</evidence>
<evidence type="ECO:0000259" key="5">
    <source>
        <dbReference type="PROSITE" id="PS50977"/>
    </source>
</evidence>
<dbReference type="InterPro" id="IPR050109">
    <property type="entry name" value="HTH-type_TetR-like_transc_reg"/>
</dbReference>
<feature type="domain" description="HTH tetR-type" evidence="5">
    <location>
        <begin position="10"/>
        <end position="70"/>
    </location>
</feature>
<evidence type="ECO:0000256" key="1">
    <source>
        <dbReference type="ARBA" id="ARBA00023015"/>
    </source>
</evidence>
<sequence>MSNGAATRIRRSREKILAAAEDIFLRLGFLGSNMDMIAERAGVSKQTVYAHFKSKEALFIEVVKAMTAGAANKIGKDVEEVFDGRLVEEYLLDVAIAHLAIVLTPRLMRLRRMVIGEVERFPELGRSLYLNGPIRSIKQFTRALEHYASIGQIETAEPEAAATHFNWLVMGGPTSAAMLLGDEGIPGKAKLRAHAQEAVRIFLCAYATDDRLKAHDY</sequence>
<dbReference type="Gene3D" id="1.10.357.10">
    <property type="entry name" value="Tetracycline Repressor, domain 2"/>
    <property type="match status" value="1"/>
</dbReference>
<dbReference type="EMBL" id="PXYL01000026">
    <property type="protein sequence ID" value="PSJ54356.1"/>
    <property type="molecule type" value="Genomic_DNA"/>
</dbReference>
<reference evidence="6 7" key="1">
    <citation type="submission" date="2018-03" db="EMBL/GenBank/DDBJ databases">
        <title>The draft genome of Mesorhizobium soli JCM 19897.</title>
        <authorList>
            <person name="Li L."/>
            <person name="Liu L."/>
            <person name="Liang L."/>
            <person name="Wang T."/>
            <person name="Zhang X."/>
        </authorList>
    </citation>
    <scope>NUCLEOTIDE SEQUENCE [LARGE SCALE GENOMIC DNA]</scope>
    <source>
        <strain evidence="6 7">JCM 19897</strain>
    </source>
</reference>
<dbReference type="AlphaFoldDB" id="A0A2P7RVX6"/>
<dbReference type="OrthoDB" id="5292901at2"/>
<dbReference type="Pfam" id="PF14246">
    <property type="entry name" value="TetR_C_7"/>
    <property type="match status" value="1"/>
</dbReference>
<dbReference type="FunFam" id="1.10.10.60:FF:000141">
    <property type="entry name" value="TetR family transcriptional regulator"/>
    <property type="match status" value="1"/>
</dbReference>
<proteinExistence type="predicted"/>
<keyword evidence="3" id="KW-0804">Transcription</keyword>
<keyword evidence="2 4" id="KW-0238">DNA-binding</keyword>
<gene>
    <name evidence="6" type="ORF">C7I85_27300</name>
</gene>
<accession>A0A2P7RVX6</accession>
<dbReference type="InterPro" id="IPR039536">
    <property type="entry name" value="TetR_C_Proteobacteria"/>
</dbReference>
<keyword evidence="7" id="KW-1185">Reference proteome</keyword>
<dbReference type="PANTHER" id="PTHR30055">
    <property type="entry name" value="HTH-TYPE TRANSCRIPTIONAL REGULATOR RUTR"/>
    <property type="match status" value="1"/>
</dbReference>
<dbReference type="Proteomes" id="UP000240653">
    <property type="component" value="Unassembled WGS sequence"/>
</dbReference>
<dbReference type="GO" id="GO:0003700">
    <property type="term" value="F:DNA-binding transcription factor activity"/>
    <property type="evidence" value="ECO:0007669"/>
    <property type="project" value="TreeGrafter"/>
</dbReference>
<dbReference type="SUPFAM" id="SSF46689">
    <property type="entry name" value="Homeodomain-like"/>
    <property type="match status" value="1"/>
</dbReference>
<dbReference type="RefSeq" id="WP_106727156.1">
    <property type="nucleotide sequence ID" value="NZ_PXYL01000026.1"/>
</dbReference>
<evidence type="ECO:0000256" key="3">
    <source>
        <dbReference type="ARBA" id="ARBA00023163"/>
    </source>
</evidence>
<organism evidence="6 7">
    <name type="scientific">Pseudaminobacter soli</name>
    <name type="common">ex Li et al. 2025</name>
    <dbReference type="NCBI Taxonomy" id="1295366"/>
    <lineage>
        <taxon>Bacteria</taxon>
        <taxon>Pseudomonadati</taxon>
        <taxon>Pseudomonadota</taxon>
        <taxon>Alphaproteobacteria</taxon>
        <taxon>Hyphomicrobiales</taxon>
        <taxon>Phyllobacteriaceae</taxon>
        <taxon>Pseudaminobacter</taxon>
    </lineage>
</organism>
<protein>
    <submittedName>
        <fullName evidence="6">TetR family transcriptional regulator</fullName>
    </submittedName>
</protein>
<dbReference type="GO" id="GO:0000976">
    <property type="term" value="F:transcription cis-regulatory region binding"/>
    <property type="evidence" value="ECO:0007669"/>
    <property type="project" value="TreeGrafter"/>
</dbReference>
<feature type="DNA-binding region" description="H-T-H motif" evidence="4">
    <location>
        <begin position="33"/>
        <end position="52"/>
    </location>
</feature>
<dbReference type="PANTHER" id="PTHR30055:SF146">
    <property type="entry name" value="HTH-TYPE TRANSCRIPTIONAL DUAL REGULATOR CECR"/>
    <property type="match status" value="1"/>
</dbReference>
<name>A0A2P7RVX6_9HYPH</name>
<dbReference type="InterPro" id="IPR001647">
    <property type="entry name" value="HTH_TetR"/>
</dbReference>
<evidence type="ECO:0000256" key="4">
    <source>
        <dbReference type="PROSITE-ProRule" id="PRU00335"/>
    </source>
</evidence>
<evidence type="ECO:0000313" key="6">
    <source>
        <dbReference type="EMBL" id="PSJ54356.1"/>
    </source>
</evidence>
<comment type="caution">
    <text evidence="6">The sequence shown here is derived from an EMBL/GenBank/DDBJ whole genome shotgun (WGS) entry which is preliminary data.</text>
</comment>
<dbReference type="PROSITE" id="PS50977">
    <property type="entry name" value="HTH_TETR_2"/>
    <property type="match status" value="1"/>
</dbReference>
<evidence type="ECO:0000313" key="7">
    <source>
        <dbReference type="Proteomes" id="UP000240653"/>
    </source>
</evidence>
<dbReference type="InterPro" id="IPR009057">
    <property type="entry name" value="Homeodomain-like_sf"/>
</dbReference>